<dbReference type="InterPro" id="IPR001155">
    <property type="entry name" value="OxRdtase_FMN_N"/>
</dbReference>
<keyword evidence="7" id="KW-1185">Reference proteome</keyword>
<dbReference type="CDD" id="cd02933">
    <property type="entry name" value="OYE_like_FMN"/>
    <property type="match status" value="1"/>
</dbReference>
<dbReference type="EMBL" id="CP034073">
    <property type="protein sequence ID" value="AZG34076.1"/>
    <property type="molecule type" value="Genomic_DNA"/>
</dbReference>
<evidence type="ECO:0000313" key="8">
    <source>
        <dbReference type="Proteomes" id="UP000278855"/>
    </source>
</evidence>
<dbReference type="AlphaFoldDB" id="A0A3N4E1Z0"/>
<keyword evidence="3" id="KW-0560">Oxidoreductase</keyword>
<name>A0A3N4E1Z0_9GAMM</name>
<comment type="cofactor">
    <cofactor evidence="1">
        <name>FMN</name>
        <dbReference type="ChEBI" id="CHEBI:58210"/>
    </cofactor>
</comment>
<evidence type="ECO:0000256" key="3">
    <source>
        <dbReference type="ARBA" id="ARBA00023002"/>
    </source>
</evidence>
<dbReference type="Pfam" id="PF00724">
    <property type="entry name" value="Oxidored_FMN"/>
    <property type="match status" value="1"/>
</dbReference>
<proteinExistence type="inferred from homology"/>
<organism evidence="6 8">
    <name type="scientific">Shewanella psychromarinicola</name>
    <dbReference type="NCBI Taxonomy" id="2487742"/>
    <lineage>
        <taxon>Bacteria</taxon>
        <taxon>Pseudomonadati</taxon>
        <taxon>Pseudomonadota</taxon>
        <taxon>Gammaproteobacteria</taxon>
        <taxon>Alteromonadales</taxon>
        <taxon>Shewanellaceae</taxon>
        <taxon>Shewanella</taxon>
    </lineage>
</organism>
<reference evidence="8" key="2">
    <citation type="submission" date="2018-11" db="EMBL/GenBank/DDBJ databases">
        <title>Shewanella sp. R106.</title>
        <authorList>
            <person name="Hwang Y.J."/>
            <person name="Hwang C.Y."/>
        </authorList>
    </citation>
    <scope>NUCLEOTIDE SEQUENCE [LARGE SCALE GENOMIC DNA]</scope>
    <source>
        <strain evidence="8">R106</strain>
    </source>
</reference>
<dbReference type="FunFam" id="3.20.20.70:FF:000059">
    <property type="entry name" value="N-ethylmaleimide reductase, FMN-linked"/>
    <property type="match status" value="1"/>
</dbReference>
<dbReference type="InterPro" id="IPR013785">
    <property type="entry name" value="Aldolase_TIM"/>
</dbReference>
<dbReference type="PANTHER" id="PTHR22893:SF55">
    <property type="entry name" value="OXIDOREDUCTASE-RELATED"/>
    <property type="match status" value="1"/>
</dbReference>
<dbReference type="GO" id="GO:0010181">
    <property type="term" value="F:FMN binding"/>
    <property type="evidence" value="ECO:0007669"/>
    <property type="project" value="InterPro"/>
</dbReference>
<protein>
    <submittedName>
        <fullName evidence="6">Alkene reductase</fullName>
    </submittedName>
</protein>
<reference evidence="6" key="3">
    <citation type="submission" date="2018-11" db="EMBL/GenBank/DDBJ databases">
        <authorList>
            <person name="Hwang Y.J."/>
            <person name="Hwang C.Y."/>
        </authorList>
    </citation>
    <scope>NUCLEOTIDE SEQUENCE</scope>
    <source>
        <strain evidence="6">R106</strain>
    </source>
</reference>
<evidence type="ECO:0000313" key="7">
    <source>
        <dbReference type="Proteomes" id="UP000273778"/>
    </source>
</evidence>
<feature type="domain" description="NADH:flavin oxidoreductase/NADH oxidase N-terminal" evidence="4">
    <location>
        <begin position="5"/>
        <end position="332"/>
    </location>
</feature>
<accession>A0A3N4E1Z0</accession>
<dbReference type="EMBL" id="RKKB01000003">
    <property type="protein sequence ID" value="RPA32169.1"/>
    <property type="molecule type" value="Genomic_DNA"/>
</dbReference>
<dbReference type="KEGG" id="spsr:EGC80_03435"/>
<evidence type="ECO:0000259" key="4">
    <source>
        <dbReference type="Pfam" id="PF00724"/>
    </source>
</evidence>
<dbReference type="InterPro" id="IPR045247">
    <property type="entry name" value="Oye-like"/>
</dbReference>
<dbReference type="PANTHER" id="PTHR22893">
    <property type="entry name" value="NADH OXIDOREDUCTASE-RELATED"/>
    <property type="match status" value="1"/>
</dbReference>
<dbReference type="SUPFAM" id="SSF51395">
    <property type="entry name" value="FMN-linked oxidoreductases"/>
    <property type="match status" value="1"/>
</dbReference>
<dbReference type="RefSeq" id="WP_124012746.1">
    <property type="nucleotide sequence ID" value="NZ_CP034073.1"/>
</dbReference>
<gene>
    <name evidence="6" type="ORF">EGC77_10030</name>
    <name evidence="5" type="ORF">EGC80_03435</name>
</gene>
<reference evidence="5 7" key="1">
    <citation type="submission" date="2018-11" db="EMBL/GenBank/DDBJ databases">
        <title>Shewanella sp. M2.</title>
        <authorList>
            <person name="Hwang Y.J."/>
            <person name="Hwang C.Y."/>
        </authorList>
    </citation>
    <scope>NUCLEOTIDE SEQUENCE [LARGE SCALE GENOMIC DNA]</scope>
    <source>
        <strain evidence="5 7">M2</strain>
    </source>
</reference>
<evidence type="ECO:0000256" key="2">
    <source>
        <dbReference type="ARBA" id="ARBA00005979"/>
    </source>
</evidence>
<evidence type="ECO:0000313" key="5">
    <source>
        <dbReference type="EMBL" id="AZG34076.1"/>
    </source>
</evidence>
<dbReference type="OrthoDB" id="8523426at2"/>
<comment type="similarity">
    <text evidence="2">Belongs to the NADH:flavin oxidoreductase/NADH oxidase family.</text>
</comment>
<dbReference type="Proteomes" id="UP000278855">
    <property type="component" value="Unassembled WGS sequence"/>
</dbReference>
<dbReference type="Proteomes" id="UP000273778">
    <property type="component" value="Chromosome"/>
</dbReference>
<dbReference type="GO" id="GO:0016628">
    <property type="term" value="F:oxidoreductase activity, acting on the CH-CH group of donors, NAD or NADP as acceptor"/>
    <property type="evidence" value="ECO:0007669"/>
    <property type="project" value="UniProtKB-ARBA"/>
</dbReference>
<evidence type="ECO:0000313" key="6">
    <source>
        <dbReference type="EMBL" id="RPA32169.1"/>
    </source>
</evidence>
<dbReference type="GO" id="GO:0005829">
    <property type="term" value="C:cytosol"/>
    <property type="evidence" value="ECO:0007669"/>
    <property type="project" value="UniProtKB-ARBA"/>
</dbReference>
<sequence length="347" mass="38477">MTSNLFQSFQLNDAITLQNRILMAPLTRCMADDNLVPTKAMADYYARRADTGLIISEAVVIRPDAQGNPNVPGLFTPEQIEGWRQVTDAVHANGGKMFAQLWHTGRLAHSYFYGGGDILAPSALAIEGTVPRQRELVYETPKAVTIEDIEQLIKDYSQAAANAIDAGFDGVEIHGANGYLVDQFLHHSSNIRQDKFGGSPENMTRFPLAVVDAISERIGEHHTALRLSPGAYHYMEEDSRDRLVFDYLLAELEQRNLAYLHVGIFDDSMIFTSLDGRVSAYMRAHYSKTLVGVGSYTPRTGSLAISEEKFDLLAIGRPLIANPDYVTKVKMGEALIEFSDDMLSQLI</sequence>
<dbReference type="Gene3D" id="3.20.20.70">
    <property type="entry name" value="Aldolase class I"/>
    <property type="match status" value="1"/>
</dbReference>
<evidence type="ECO:0000256" key="1">
    <source>
        <dbReference type="ARBA" id="ARBA00001917"/>
    </source>
</evidence>